<dbReference type="EMBL" id="FMID01000061">
    <property type="protein sequence ID" value="SCL76563.1"/>
    <property type="molecule type" value="Genomic_DNA"/>
</dbReference>
<dbReference type="InterPro" id="IPR036390">
    <property type="entry name" value="WH_DNA-bd_sf"/>
</dbReference>
<dbReference type="AlphaFoldDB" id="A0A1M4MNV6"/>
<dbReference type="Gene3D" id="1.10.10.10">
    <property type="entry name" value="Winged helix-like DNA-binding domain superfamily/Winged helix DNA-binding domain"/>
    <property type="match status" value="1"/>
</dbReference>
<name>A0A1M4MNV6_9EURY</name>
<evidence type="ECO:0008006" key="4">
    <source>
        <dbReference type="Google" id="ProtNLM"/>
    </source>
</evidence>
<dbReference type="RefSeq" id="WP_074370759.1">
    <property type="nucleotide sequence ID" value="NZ_FMID01000061.1"/>
</dbReference>
<feature type="region of interest" description="Disordered" evidence="1">
    <location>
        <begin position="122"/>
        <end position="156"/>
    </location>
</feature>
<evidence type="ECO:0000313" key="3">
    <source>
        <dbReference type="Proteomes" id="UP000184671"/>
    </source>
</evidence>
<protein>
    <recommendedName>
        <fullName evidence="4">HTH hxlR-type domain-containing protein</fullName>
    </recommendedName>
</protein>
<gene>
    <name evidence="2" type="ORF">L21_2497</name>
</gene>
<sequence length="196" mass="21488">MEQAVVEKFLDEVPYEARAAVTELNGDLRWAVYVALVLEGRKYFNEIKEEFKANPNTIGPVLKGLVDGGLVARKIAKLEDFADKRKVFYEPTALGLRLFKVLNDVAIPGGRAPRGSRVGVEAGTAAGAGTERDTGVRGSYAREPEMTTPGSVAEPGMRWRRVGRPRIAVSRKGSVAGKPQGATRRGRNRRLLRDRV</sequence>
<dbReference type="OrthoDB" id="106982at2157"/>
<dbReference type="SUPFAM" id="SSF46785">
    <property type="entry name" value="Winged helix' DNA-binding domain"/>
    <property type="match status" value="1"/>
</dbReference>
<accession>A0A1M4MNV6</accession>
<feature type="compositionally biased region" description="Basic and acidic residues" evidence="1">
    <location>
        <begin position="130"/>
        <end position="145"/>
    </location>
</feature>
<proteinExistence type="predicted"/>
<dbReference type="InterPro" id="IPR036388">
    <property type="entry name" value="WH-like_DNA-bd_sf"/>
</dbReference>
<evidence type="ECO:0000256" key="1">
    <source>
        <dbReference type="SAM" id="MobiDB-lite"/>
    </source>
</evidence>
<evidence type="ECO:0000313" key="2">
    <source>
        <dbReference type="EMBL" id="SCL76563.1"/>
    </source>
</evidence>
<reference evidence="2 3" key="1">
    <citation type="submission" date="2016-08" db="EMBL/GenBank/DDBJ databases">
        <authorList>
            <person name="Seilhamer J.J."/>
        </authorList>
    </citation>
    <scope>NUCLEOTIDE SEQUENCE [LARGE SCALE GENOMIC DNA]</scope>
    <source>
        <strain evidence="2">L21-II-0</strain>
    </source>
</reference>
<dbReference type="Proteomes" id="UP000184671">
    <property type="component" value="Unassembled WGS sequence"/>
</dbReference>
<organism evidence="2 3">
    <name type="scientific">Methanoculleus chikugoensis</name>
    <dbReference type="NCBI Taxonomy" id="118126"/>
    <lineage>
        <taxon>Archaea</taxon>
        <taxon>Methanobacteriati</taxon>
        <taxon>Methanobacteriota</taxon>
        <taxon>Stenosarchaea group</taxon>
        <taxon>Methanomicrobia</taxon>
        <taxon>Methanomicrobiales</taxon>
        <taxon>Methanomicrobiaceae</taxon>
        <taxon>Methanoculleus</taxon>
    </lineage>
</organism>